<organism evidence="1 2">
    <name type="scientific">Meloidogyne hapla</name>
    <name type="common">Root-knot nematode worm</name>
    <dbReference type="NCBI Taxonomy" id="6305"/>
    <lineage>
        <taxon>Eukaryota</taxon>
        <taxon>Metazoa</taxon>
        <taxon>Ecdysozoa</taxon>
        <taxon>Nematoda</taxon>
        <taxon>Chromadorea</taxon>
        <taxon>Rhabditida</taxon>
        <taxon>Tylenchina</taxon>
        <taxon>Tylenchomorpha</taxon>
        <taxon>Tylenchoidea</taxon>
        <taxon>Meloidogynidae</taxon>
        <taxon>Meloidogyninae</taxon>
        <taxon>Meloidogyne</taxon>
    </lineage>
</organism>
<sequence length="100" mass="11608">MFPTFTLTETLKKDERVYHLKDVSVPCIAEPKETKIIKEKRNNIEEYLGELGKVGKALNEDKEFERIKNEFIGIGLQKIDSIANAFNLEKVIDFDKDFDN</sequence>
<evidence type="ECO:0000313" key="1">
    <source>
        <dbReference type="Proteomes" id="UP000095281"/>
    </source>
</evidence>
<keyword evidence="1" id="KW-1185">Reference proteome</keyword>
<proteinExistence type="predicted"/>
<name>A0A1I8C0G2_MELHA</name>
<accession>A0A1I8C0G2</accession>
<dbReference type="Proteomes" id="UP000095281">
    <property type="component" value="Unplaced"/>
</dbReference>
<evidence type="ECO:0000313" key="2">
    <source>
        <dbReference type="WBParaSite" id="MhA1_Contig812.frz3.gene6"/>
    </source>
</evidence>
<dbReference type="WBParaSite" id="MhA1_Contig812.frz3.gene6">
    <property type="protein sequence ID" value="MhA1_Contig812.frz3.gene6"/>
    <property type="gene ID" value="MhA1_Contig812.frz3.gene6"/>
</dbReference>
<reference evidence="2" key="1">
    <citation type="submission" date="2016-11" db="UniProtKB">
        <authorList>
            <consortium name="WormBaseParasite"/>
        </authorList>
    </citation>
    <scope>IDENTIFICATION</scope>
</reference>
<dbReference type="AlphaFoldDB" id="A0A1I8C0G2"/>
<protein>
    <submittedName>
        <fullName evidence="2">Uncharacterized protein</fullName>
    </submittedName>
</protein>